<name>A0A0D2J1E2_9EURO</name>
<dbReference type="STRING" id="1442371.A0A0D2J1E2"/>
<dbReference type="VEuPathDB" id="FungiDB:Z520_01679"/>
<sequence>MSITKAIAVVVVWLLTSSVFATPHGFQNTSPARKYARRMSNYHLNKRDDCDGTSCPDGCYQGTNDVCCSGGGAVDAGDICCNDSAGGGCAIGLTCGFCDGDGVCCSDKSCSVLVNTNGVSSTVTGTACSPGSTQPTVPPVTTPPPVTPPAVTPPPVSVNPHNLTCGWINGNSSDPYTCQPHSTCVVNDEFNAFACCDSKGSCDFRTACVYNGNPVCLSSKSGDCYHFDWTIDCIGNAAHCVYNTMPPKTTSSGGSGTVSGSSSSVTGYISARCQRNTDTTTVLPVFTGGPTYSQYPIEYSDLLASISPSKTS</sequence>
<keyword evidence="1" id="KW-0732">Signal</keyword>
<feature type="signal peptide" evidence="1">
    <location>
        <begin position="1"/>
        <end position="21"/>
    </location>
</feature>
<protein>
    <submittedName>
        <fullName evidence="2">Uncharacterized protein</fullName>
    </submittedName>
</protein>
<dbReference type="OrthoDB" id="5347452at2759"/>
<proteinExistence type="predicted"/>
<dbReference type="Proteomes" id="UP000053411">
    <property type="component" value="Unassembled WGS sequence"/>
</dbReference>
<evidence type="ECO:0000313" key="2">
    <source>
        <dbReference type="EMBL" id="KIY03212.1"/>
    </source>
</evidence>
<evidence type="ECO:0000256" key="1">
    <source>
        <dbReference type="SAM" id="SignalP"/>
    </source>
</evidence>
<evidence type="ECO:0000313" key="3">
    <source>
        <dbReference type="Proteomes" id="UP000053411"/>
    </source>
</evidence>
<dbReference type="EMBL" id="KN848063">
    <property type="protein sequence ID" value="KIY03212.1"/>
    <property type="molecule type" value="Genomic_DNA"/>
</dbReference>
<dbReference type="AlphaFoldDB" id="A0A0D2J1E2"/>
<gene>
    <name evidence="2" type="ORF">Z520_01679</name>
</gene>
<dbReference type="GeneID" id="27707425"/>
<dbReference type="RefSeq" id="XP_016637334.1">
    <property type="nucleotide sequence ID" value="XM_016772195.1"/>
</dbReference>
<organism evidence="2 3">
    <name type="scientific">Fonsecaea multimorphosa CBS 102226</name>
    <dbReference type="NCBI Taxonomy" id="1442371"/>
    <lineage>
        <taxon>Eukaryota</taxon>
        <taxon>Fungi</taxon>
        <taxon>Dikarya</taxon>
        <taxon>Ascomycota</taxon>
        <taxon>Pezizomycotina</taxon>
        <taxon>Eurotiomycetes</taxon>
        <taxon>Chaetothyriomycetidae</taxon>
        <taxon>Chaetothyriales</taxon>
        <taxon>Herpotrichiellaceae</taxon>
        <taxon>Fonsecaea</taxon>
    </lineage>
</organism>
<reference evidence="2 3" key="1">
    <citation type="submission" date="2015-01" db="EMBL/GenBank/DDBJ databases">
        <title>The Genome Sequence of Fonsecaea multimorphosa CBS 102226.</title>
        <authorList>
            <consortium name="The Broad Institute Genomics Platform"/>
            <person name="Cuomo C."/>
            <person name="de Hoog S."/>
            <person name="Gorbushina A."/>
            <person name="Stielow B."/>
            <person name="Teixiera M."/>
            <person name="Abouelleil A."/>
            <person name="Chapman S.B."/>
            <person name="Priest M."/>
            <person name="Young S.K."/>
            <person name="Wortman J."/>
            <person name="Nusbaum C."/>
            <person name="Birren B."/>
        </authorList>
    </citation>
    <scope>NUCLEOTIDE SEQUENCE [LARGE SCALE GENOMIC DNA]</scope>
    <source>
        <strain evidence="2 3">CBS 102226</strain>
    </source>
</reference>
<feature type="chain" id="PRO_5002244994" evidence="1">
    <location>
        <begin position="22"/>
        <end position="312"/>
    </location>
</feature>
<accession>A0A0D2J1E2</accession>
<keyword evidence="3" id="KW-1185">Reference proteome</keyword>